<comment type="caution">
    <text evidence="1">The sequence shown here is derived from an EMBL/GenBank/DDBJ whole genome shotgun (WGS) entry which is preliminary data.</text>
</comment>
<dbReference type="EMBL" id="AFIJ01000008">
    <property type="protein sequence ID" value="EGL41910.1"/>
    <property type="molecule type" value="Genomic_DNA"/>
</dbReference>
<evidence type="ECO:0000313" key="2">
    <source>
        <dbReference type="Proteomes" id="UP000004018"/>
    </source>
</evidence>
<keyword evidence="2" id="KW-1185">Reference proteome</keyword>
<sequence length="58" mass="7056">MRQEDIIQIEKWKKFFIEGMFLPVKKIKKTSCFTINLRPVRSFKNMIVYINEMPIFSV</sequence>
<name>A0ABN0D2G9_9FIRM</name>
<dbReference type="Proteomes" id="UP000004018">
    <property type="component" value="Unassembled WGS sequence"/>
</dbReference>
<proteinExistence type="predicted"/>
<organism evidence="1 2">
    <name type="scientific">Megasphaera lornae</name>
    <dbReference type="NCBI Taxonomy" id="1000568"/>
    <lineage>
        <taxon>Bacteria</taxon>
        <taxon>Bacillati</taxon>
        <taxon>Bacillota</taxon>
        <taxon>Negativicutes</taxon>
        <taxon>Veillonellales</taxon>
        <taxon>Veillonellaceae</taxon>
        <taxon>Megasphaera</taxon>
    </lineage>
</organism>
<reference evidence="1 2" key="1">
    <citation type="submission" date="2011-04" db="EMBL/GenBank/DDBJ databases">
        <authorList>
            <person name="Harkins D.M."/>
            <person name="Madupu R."/>
            <person name="Durkin A.S."/>
            <person name="Torralba M."/>
            <person name="Methe B."/>
            <person name="Sutton G.G."/>
            <person name="Nelson K.E."/>
        </authorList>
    </citation>
    <scope>NUCLEOTIDE SEQUENCE [LARGE SCALE GENOMIC DNA]</scope>
    <source>
        <strain evidence="1 2">UPII 199-6</strain>
    </source>
</reference>
<accession>A0ABN0D2G9</accession>
<evidence type="ECO:0000313" key="1">
    <source>
        <dbReference type="EMBL" id="EGL41910.1"/>
    </source>
</evidence>
<protein>
    <submittedName>
        <fullName evidence="1">Uncharacterized protein</fullName>
    </submittedName>
</protein>
<gene>
    <name evidence="1" type="ORF">HMPREF1039_0119</name>
</gene>